<sequence length="110" mass="12053">MKLYGLKTCDTCRKALKDLKDAGVEVAFVDVRADGVPERDLARFLTAFGENLINRRSTTWRGLDEAARAAAPLALLQAHPTLMKRPVIEAGDRLFLGWTAQTRAALLADG</sequence>
<keyword evidence="4" id="KW-1185">Reference proteome</keyword>
<dbReference type="Proteomes" id="UP000193409">
    <property type="component" value="Unassembled WGS sequence"/>
</dbReference>
<evidence type="ECO:0000313" key="4">
    <source>
        <dbReference type="Proteomes" id="UP000193409"/>
    </source>
</evidence>
<dbReference type="EMBL" id="FWFQ01000015">
    <property type="protein sequence ID" value="SLN44270.1"/>
    <property type="molecule type" value="Genomic_DNA"/>
</dbReference>
<dbReference type="InterPro" id="IPR036249">
    <property type="entry name" value="Thioredoxin-like_sf"/>
</dbReference>
<protein>
    <submittedName>
        <fullName evidence="3">Putative reductase</fullName>
    </submittedName>
</protein>
<comment type="similarity">
    <text evidence="1 2">Belongs to the ArsC family.</text>
</comment>
<gene>
    <name evidence="3" type="ORF">PSA7680_02239</name>
</gene>
<dbReference type="PANTHER" id="PTHR30041">
    <property type="entry name" value="ARSENATE REDUCTASE"/>
    <property type="match status" value="1"/>
</dbReference>
<dbReference type="SUPFAM" id="SSF52833">
    <property type="entry name" value="Thioredoxin-like"/>
    <property type="match status" value="1"/>
</dbReference>
<dbReference type="RefSeq" id="WP_085868794.1">
    <property type="nucleotide sequence ID" value="NZ_FWFQ01000015.1"/>
</dbReference>
<dbReference type="Pfam" id="PF03960">
    <property type="entry name" value="ArsC"/>
    <property type="match status" value="1"/>
</dbReference>
<proteinExistence type="inferred from homology"/>
<dbReference type="PANTHER" id="PTHR30041:SF8">
    <property type="entry name" value="PROTEIN YFFB"/>
    <property type="match status" value="1"/>
</dbReference>
<reference evidence="3 4" key="1">
    <citation type="submission" date="2017-03" db="EMBL/GenBank/DDBJ databases">
        <authorList>
            <person name="Afonso C.L."/>
            <person name="Miller P.J."/>
            <person name="Scott M.A."/>
            <person name="Spackman E."/>
            <person name="Goraichik I."/>
            <person name="Dimitrov K.M."/>
            <person name="Suarez D.L."/>
            <person name="Swayne D.E."/>
        </authorList>
    </citation>
    <scope>NUCLEOTIDE SEQUENCE [LARGE SCALE GENOMIC DNA]</scope>
    <source>
        <strain evidence="3 4">CECT 7680</strain>
    </source>
</reference>
<evidence type="ECO:0000313" key="3">
    <source>
        <dbReference type="EMBL" id="SLN44270.1"/>
    </source>
</evidence>
<dbReference type="Gene3D" id="3.40.30.10">
    <property type="entry name" value="Glutaredoxin"/>
    <property type="match status" value="1"/>
</dbReference>
<accession>A0A1Y5SQE5</accession>
<name>A0A1Y5SQE5_9RHOB</name>
<dbReference type="InterPro" id="IPR006660">
    <property type="entry name" value="Arsenate_reductase-like"/>
</dbReference>
<evidence type="ECO:0000256" key="1">
    <source>
        <dbReference type="ARBA" id="ARBA00007198"/>
    </source>
</evidence>
<dbReference type="OrthoDB" id="9803749at2"/>
<organism evidence="3 4">
    <name type="scientific">Pseudoruegeria aquimaris</name>
    <dbReference type="NCBI Taxonomy" id="393663"/>
    <lineage>
        <taxon>Bacteria</taxon>
        <taxon>Pseudomonadati</taxon>
        <taxon>Pseudomonadota</taxon>
        <taxon>Alphaproteobacteria</taxon>
        <taxon>Rhodobacterales</taxon>
        <taxon>Roseobacteraceae</taxon>
        <taxon>Pseudoruegeria</taxon>
    </lineage>
</organism>
<dbReference type="AlphaFoldDB" id="A0A1Y5SQE5"/>
<evidence type="ECO:0000256" key="2">
    <source>
        <dbReference type="PROSITE-ProRule" id="PRU01282"/>
    </source>
</evidence>
<dbReference type="PROSITE" id="PS51353">
    <property type="entry name" value="ARSC"/>
    <property type="match status" value="1"/>
</dbReference>